<dbReference type="Proteomes" id="UP001596302">
    <property type="component" value="Unassembled WGS sequence"/>
</dbReference>
<dbReference type="NCBIfam" id="NF011565">
    <property type="entry name" value="PRK14989.1"/>
    <property type="match status" value="1"/>
</dbReference>
<accession>A0ABW1J4B6</accession>
<comment type="similarity">
    <text evidence="6">Belongs to the nitrite and sulfite reductase 4Fe-4S domain family.</text>
</comment>
<keyword evidence="14 21" id="KW-0274">FAD</keyword>
<keyword evidence="11" id="KW-0001">2Fe-2S</keyword>
<dbReference type="InterPro" id="IPR041575">
    <property type="entry name" value="Rubredoxin_C"/>
</dbReference>
<feature type="domain" description="FAD/NAD(P)-binding" evidence="25">
    <location>
        <begin position="4"/>
        <end position="289"/>
    </location>
</feature>
<evidence type="ECO:0000256" key="5">
    <source>
        <dbReference type="ARBA" id="ARBA00005096"/>
    </source>
</evidence>
<dbReference type="Pfam" id="PF18267">
    <property type="entry name" value="Rubredoxin_C"/>
    <property type="match status" value="1"/>
</dbReference>
<dbReference type="EC" id="1.8.7.1" evidence="7"/>
<evidence type="ECO:0000256" key="13">
    <source>
        <dbReference type="ARBA" id="ARBA00022784"/>
    </source>
</evidence>
<dbReference type="SUPFAM" id="SSF55124">
    <property type="entry name" value="Nitrite/Sulfite reductase N-terminal domain-like"/>
    <property type="match status" value="1"/>
</dbReference>
<evidence type="ECO:0000256" key="10">
    <source>
        <dbReference type="ARBA" id="ARBA00022630"/>
    </source>
</evidence>
<evidence type="ECO:0000256" key="14">
    <source>
        <dbReference type="ARBA" id="ARBA00022827"/>
    </source>
</evidence>
<dbReference type="Gene3D" id="1.10.10.1100">
    <property type="entry name" value="BFD-like [2Fe-2S]-binding domain"/>
    <property type="match status" value="1"/>
</dbReference>
<dbReference type="Gene3D" id="3.30.390.30">
    <property type="match status" value="1"/>
</dbReference>
<feature type="domain" description="Nitrite/Sulfite reductase ferredoxin-like" evidence="23">
    <location>
        <begin position="556"/>
        <end position="617"/>
    </location>
</feature>
<comment type="cofactor">
    <cofactor evidence="19">
        <name>[2Fe-2S] cluster</name>
        <dbReference type="ChEBI" id="CHEBI:190135"/>
    </cofactor>
</comment>
<dbReference type="SUPFAM" id="SSF56014">
    <property type="entry name" value="Nitrite and sulphite reductase 4Fe-4S domain-like"/>
    <property type="match status" value="1"/>
</dbReference>
<keyword evidence="12" id="KW-0479">Metal-binding</keyword>
<evidence type="ECO:0000256" key="18">
    <source>
        <dbReference type="ARBA" id="ARBA00023063"/>
    </source>
</evidence>
<dbReference type="InterPro" id="IPR017121">
    <property type="entry name" value="Nitrite_Rdtase_lsu"/>
</dbReference>
<evidence type="ECO:0000256" key="9">
    <source>
        <dbReference type="ARBA" id="ARBA00022617"/>
    </source>
</evidence>
<dbReference type="Gene3D" id="3.50.50.60">
    <property type="entry name" value="FAD/NAD(P)-binding domain"/>
    <property type="match status" value="2"/>
</dbReference>
<evidence type="ECO:0000256" key="21">
    <source>
        <dbReference type="PIRNR" id="PIRNR037149"/>
    </source>
</evidence>
<dbReference type="CDD" id="cd19944">
    <property type="entry name" value="NirB_Fer2_BFD-like_2"/>
    <property type="match status" value="1"/>
</dbReference>
<keyword evidence="18 21" id="KW-0534">Nitrate assimilation</keyword>
<keyword evidence="16" id="KW-0408">Iron</keyword>
<evidence type="ECO:0000256" key="20">
    <source>
        <dbReference type="ARBA" id="ARBA00049518"/>
    </source>
</evidence>
<evidence type="ECO:0000259" key="24">
    <source>
        <dbReference type="Pfam" id="PF04324"/>
    </source>
</evidence>
<evidence type="ECO:0000313" key="28">
    <source>
        <dbReference type="Proteomes" id="UP001596302"/>
    </source>
</evidence>
<evidence type="ECO:0000256" key="4">
    <source>
        <dbReference type="ARBA" id="ARBA00003247"/>
    </source>
</evidence>
<evidence type="ECO:0000256" key="8">
    <source>
        <dbReference type="ARBA" id="ARBA00022485"/>
    </source>
</evidence>
<evidence type="ECO:0000259" key="23">
    <source>
        <dbReference type="Pfam" id="PF03460"/>
    </source>
</evidence>
<dbReference type="Pfam" id="PF07992">
    <property type="entry name" value="Pyr_redox_2"/>
    <property type="match status" value="1"/>
</dbReference>
<dbReference type="InterPro" id="IPR041854">
    <property type="entry name" value="BFD-like_2Fe2S-bd_dom_sf"/>
</dbReference>
<keyword evidence="9" id="KW-0349">Heme</keyword>
<dbReference type="InterPro" id="IPR007419">
    <property type="entry name" value="BFD-like_2Fe2S-bd_dom"/>
</dbReference>
<comment type="cofactor">
    <cofactor evidence="2">
        <name>[4Fe-4S] cluster</name>
        <dbReference type="ChEBI" id="CHEBI:49883"/>
    </cofactor>
</comment>
<dbReference type="InterPro" id="IPR016156">
    <property type="entry name" value="FAD/NAD-linked_Rdtase_dimer_sf"/>
</dbReference>
<dbReference type="CDD" id="cd19943">
    <property type="entry name" value="NirB_Fer2_BFD-like_1"/>
    <property type="match status" value="1"/>
</dbReference>
<keyword evidence="17" id="KW-0411">Iron-sulfur</keyword>
<dbReference type="RefSeq" id="WP_379585592.1">
    <property type="nucleotide sequence ID" value="NZ_JBHSQW010000031.1"/>
</dbReference>
<dbReference type="PRINTS" id="PR00397">
    <property type="entry name" value="SIROHAEM"/>
</dbReference>
<evidence type="ECO:0000256" key="12">
    <source>
        <dbReference type="ARBA" id="ARBA00022723"/>
    </source>
</evidence>
<evidence type="ECO:0000256" key="19">
    <source>
        <dbReference type="ARBA" id="ARBA00034078"/>
    </source>
</evidence>
<dbReference type="Pfam" id="PF03460">
    <property type="entry name" value="NIR_SIR_ferr"/>
    <property type="match status" value="1"/>
</dbReference>
<dbReference type="PIRSF" id="PIRSF037149">
    <property type="entry name" value="NirB"/>
    <property type="match status" value="1"/>
</dbReference>
<dbReference type="PANTHER" id="PTHR43809:SF1">
    <property type="entry name" value="NITRITE REDUCTASE (NADH) LARGE SUBUNIT"/>
    <property type="match status" value="1"/>
</dbReference>
<dbReference type="Pfam" id="PF01077">
    <property type="entry name" value="NIR_SIR"/>
    <property type="match status" value="1"/>
</dbReference>
<evidence type="ECO:0000256" key="6">
    <source>
        <dbReference type="ARBA" id="ARBA00010429"/>
    </source>
</evidence>
<dbReference type="Gene3D" id="3.30.413.10">
    <property type="entry name" value="Sulfite Reductase Hemoprotein, domain 1"/>
    <property type="match status" value="1"/>
</dbReference>
<evidence type="ECO:0000313" key="27">
    <source>
        <dbReference type="EMBL" id="MFC5995522.1"/>
    </source>
</evidence>
<keyword evidence="28" id="KW-1185">Reference proteome</keyword>
<feature type="domain" description="BFD-like [2Fe-2S]-binding" evidence="24">
    <location>
        <begin position="424"/>
        <end position="471"/>
    </location>
</feature>
<dbReference type="InterPro" id="IPR005117">
    <property type="entry name" value="NiRdtase/SiRdtase_haem-b_fer"/>
</dbReference>
<gene>
    <name evidence="27" type="primary">nirB</name>
    <name evidence="27" type="ORF">ACFQE5_15005</name>
</gene>
<keyword evidence="10 21" id="KW-0285">Flavoprotein</keyword>
<dbReference type="InterPro" id="IPR045854">
    <property type="entry name" value="NO2/SO3_Rdtase_4Fe4S_sf"/>
</dbReference>
<evidence type="ECO:0000256" key="7">
    <source>
        <dbReference type="ARBA" id="ARBA00012353"/>
    </source>
</evidence>
<keyword evidence="15" id="KW-0560">Oxidoreductase</keyword>
<dbReference type="InterPro" id="IPR006066">
    <property type="entry name" value="NO2/SO3_Rdtase_FeS/sirohaem_BS"/>
</dbReference>
<protein>
    <recommendedName>
        <fullName evidence="7">assimilatory sulfite reductase (ferredoxin)</fullName>
        <ecNumber evidence="7">1.8.7.1</ecNumber>
    </recommendedName>
</protein>
<feature type="domain" description="Nitrite/sulphite reductase 4Fe-4S" evidence="22">
    <location>
        <begin position="628"/>
        <end position="766"/>
    </location>
</feature>
<evidence type="ECO:0000256" key="1">
    <source>
        <dbReference type="ARBA" id="ARBA00001929"/>
    </source>
</evidence>
<dbReference type="InterPro" id="IPR012744">
    <property type="entry name" value="Nitri_red_NirB"/>
</dbReference>
<keyword evidence="13" id="KW-0883">Thioether bond</keyword>
<comment type="function">
    <text evidence="4">Catalyzes the reduction of sulfite to sulfide, a step in the biosynthesis of sulfur-containing amino acids and cofactors.</text>
</comment>
<dbReference type="InterPro" id="IPR023753">
    <property type="entry name" value="FAD/NAD-binding_dom"/>
</dbReference>
<comment type="cofactor">
    <cofactor evidence="1">
        <name>siroheme</name>
        <dbReference type="ChEBI" id="CHEBI:60052"/>
    </cofactor>
</comment>
<evidence type="ECO:0000259" key="25">
    <source>
        <dbReference type="Pfam" id="PF07992"/>
    </source>
</evidence>
<evidence type="ECO:0000256" key="11">
    <source>
        <dbReference type="ARBA" id="ARBA00022714"/>
    </source>
</evidence>
<dbReference type="InterPro" id="IPR006067">
    <property type="entry name" value="NO2/SO3_Rdtase_4Fe4S_dom"/>
</dbReference>
<dbReference type="SUPFAM" id="SSF51905">
    <property type="entry name" value="FAD/NAD(P)-binding domain"/>
    <property type="match status" value="1"/>
</dbReference>
<dbReference type="PROSITE" id="PS00365">
    <property type="entry name" value="NIR_SIR"/>
    <property type="match status" value="1"/>
</dbReference>
<evidence type="ECO:0000256" key="3">
    <source>
        <dbReference type="ARBA" id="ARBA00001974"/>
    </source>
</evidence>
<dbReference type="EMBL" id="JBHSQW010000031">
    <property type="protein sequence ID" value="MFC5995522.1"/>
    <property type="molecule type" value="Genomic_DNA"/>
</dbReference>
<dbReference type="Pfam" id="PF04324">
    <property type="entry name" value="Fer2_BFD"/>
    <property type="match status" value="1"/>
</dbReference>
<feature type="domain" description="NADH-rubredoxin oxidoreductase C-terminal" evidence="26">
    <location>
        <begin position="324"/>
        <end position="393"/>
    </location>
</feature>
<evidence type="ECO:0000256" key="17">
    <source>
        <dbReference type="ARBA" id="ARBA00023014"/>
    </source>
</evidence>
<dbReference type="InterPro" id="IPR052034">
    <property type="entry name" value="NasD-like"/>
</dbReference>
<keyword evidence="8" id="KW-0004">4Fe-4S</keyword>
<organism evidence="27 28">
    <name type="scientific">Pseudonocardia hispaniensis</name>
    <dbReference type="NCBI Taxonomy" id="904933"/>
    <lineage>
        <taxon>Bacteria</taxon>
        <taxon>Bacillati</taxon>
        <taxon>Actinomycetota</taxon>
        <taxon>Actinomycetes</taxon>
        <taxon>Pseudonocardiales</taxon>
        <taxon>Pseudonocardiaceae</taxon>
        <taxon>Pseudonocardia</taxon>
    </lineage>
</organism>
<evidence type="ECO:0000259" key="26">
    <source>
        <dbReference type="Pfam" id="PF18267"/>
    </source>
</evidence>
<comment type="caution">
    <text evidence="27">The sequence shown here is derived from an EMBL/GenBank/DDBJ whole genome shotgun (WGS) entry which is preliminary data.</text>
</comment>
<name>A0ABW1J4B6_9PSEU</name>
<dbReference type="PRINTS" id="PR00368">
    <property type="entry name" value="FADPNR"/>
</dbReference>
<comment type="cofactor">
    <cofactor evidence="3 21">
        <name>FAD</name>
        <dbReference type="ChEBI" id="CHEBI:57692"/>
    </cofactor>
</comment>
<reference evidence="28" key="1">
    <citation type="journal article" date="2019" name="Int. J. Syst. Evol. Microbiol.">
        <title>The Global Catalogue of Microorganisms (GCM) 10K type strain sequencing project: providing services to taxonomists for standard genome sequencing and annotation.</title>
        <authorList>
            <consortium name="The Broad Institute Genomics Platform"/>
            <consortium name="The Broad Institute Genome Sequencing Center for Infectious Disease"/>
            <person name="Wu L."/>
            <person name="Ma J."/>
        </authorList>
    </citation>
    <scope>NUCLEOTIDE SEQUENCE [LARGE SCALE GENOMIC DNA]</scope>
    <source>
        <strain evidence="28">CCM 8391</strain>
    </source>
</reference>
<dbReference type="PANTHER" id="PTHR43809">
    <property type="entry name" value="NITRITE REDUCTASE (NADH) LARGE SUBUNIT"/>
    <property type="match status" value="1"/>
</dbReference>
<comment type="pathway">
    <text evidence="5">Nitrogen metabolism; nitrate reduction (assimilation).</text>
</comment>
<dbReference type="InterPro" id="IPR036188">
    <property type="entry name" value="FAD/NAD-bd_sf"/>
</dbReference>
<dbReference type="InterPro" id="IPR036136">
    <property type="entry name" value="Nit/Sulf_reduc_fer-like_dom_sf"/>
</dbReference>
<proteinExistence type="inferred from homology"/>
<evidence type="ECO:0000256" key="15">
    <source>
        <dbReference type="ARBA" id="ARBA00023002"/>
    </source>
</evidence>
<sequence length="838" mass="88085">MTRRLVVVGHGMVGHRLVETLRAKDTTGIWRITVLGEETRPAYDRVALSSYIDTGSLEELVLARHDDELVEVRLGDPVVALDRAAQRVRTASGATVGYDALVLATGSTPFVPPVPGNDLPGCFVYRTLDDLDAIKAAAAAAIARPGPGRRSAVVVGGGLLGLEAARAMRLLGLSPQVVEIAPRLMPVQVDEAGGALLRTLVEAQGLAVRCGVSVTGIDRDGDRLLARLSDGVELDADLVVFSAGIRAADGLARACGLPVGERGGVLVDRRCRTVDENIWAVGECAALEGQTYGLVAPGYAMAEVVADRLLGLGSTMSPADLDMSTQLKLLGVDMASFGDAHANTEGALEVVVDDPVARSYAKLVVSRSDTGGSTLLGGILVGDASKYAALRPLVGSPLPADPVAMIAPNGVELGADALPDTAQICSCNAVTKGVIRTAIATGAHDVPAIKACTRAGTSCGSCVPMLKTLLAQEGVEVSTALCEHFEYSRAELFEIIAGAGIRTFSELVASHGTGRGCDICKPAVASILASLGTGHVLAGEQASLQDTNDHFLANLQRNGTYSVVPRIPGGEITPAGLITIGEVARDFGLYTKITGGQRIDMFGARVEQLPAIWKRLVDAGFESGHAYGKALRTVKSCVGTTWCRYGMQDSVGLAIALELRYRGLRSPHKLKSGVSGCARECAEARSKDFGVIATENGWNLYVGGNGGFTPRHADLLVSDVDTETLVRIIDRFLMFYIRTADRLQRTSAWIEAMEGGLDHLRAVIVEDSLGICADLEAAMAAHVAGYADEWAGVLADEEKLARFVSFVNAPEVPDPTVSFVSERGQPVPLPLGMPELVR</sequence>
<evidence type="ECO:0000259" key="22">
    <source>
        <dbReference type="Pfam" id="PF01077"/>
    </source>
</evidence>
<evidence type="ECO:0000256" key="16">
    <source>
        <dbReference type="ARBA" id="ARBA00023004"/>
    </source>
</evidence>
<comment type="catalytic activity">
    <reaction evidence="20">
        <text>hydrogen sulfide + 6 oxidized [2Fe-2S]-[ferredoxin] + 3 H2O = sulfite + 6 reduced [2Fe-2S]-[ferredoxin] + 7 H(+)</text>
        <dbReference type="Rhea" id="RHEA:23132"/>
        <dbReference type="Rhea" id="RHEA-COMP:10000"/>
        <dbReference type="Rhea" id="RHEA-COMP:10001"/>
        <dbReference type="ChEBI" id="CHEBI:15377"/>
        <dbReference type="ChEBI" id="CHEBI:15378"/>
        <dbReference type="ChEBI" id="CHEBI:17359"/>
        <dbReference type="ChEBI" id="CHEBI:29919"/>
        <dbReference type="ChEBI" id="CHEBI:33737"/>
        <dbReference type="ChEBI" id="CHEBI:33738"/>
        <dbReference type="EC" id="1.8.7.1"/>
    </reaction>
</comment>
<dbReference type="NCBIfam" id="TIGR02374">
    <property type="entry name" value="nitri_red_nirB"/>
    <property type="match status" value="1"/>
</dbReference>
<evidence type="ECO:0000256" key="2">
    <source>
        <dbReference type="ARBA" id="ARBA00001966"/>
    </source>
</evidence>